<dbReference type="Pfam" id="PF08706">
    <property type="entry name" value="D5_N"/>
    <property type="match status" value="1"/>
</dbReference>
<dbReference type="NCBIfam" id="TIGR01613">
    <property type="entry name" value="primase_Cterm"/>
    <property type="match status" value="1"/>
</dbReference>
<dbReference type="AlphaFoldDB" id="A0A413KNL2"/>
<name>A0A413KNL2_STRAP</name>
<dbReference type="EMBL" id="JAPAHU010000006">
    <property type="protein sequence ID" value="MCW1041756.1"/>
    <property type="molecule type" value="Genomic_DNA"/>
</dbReference>
<feature type="domain" description="SF3 helicase" evidence="4">
    <location>
        <begin position="477"/>
        <end position="636"/>
    </location>
</feature>
<dbReference type="Gene3D" id="3.40.50.300">
    <property type="entry name" value="P-loop containing nucleotide triphosphate hydrolases"/>
    <property type="match status" value="1"/>
</dbReference>
<dbReference type="PANTHER" id="PTHR35372:SF2">
    <property type="entry name" value="SF3 HELICASE DOMAIN-CONTAINING PROTEIN"/>
    <property type="match status" value="1"/>
</dbReference>
<dbReference type="SMART" id="SM00942">
    <property type="entry name" value="PriCT_1"/>
    <property type="match status" value="1"/>
</dbReference>
<dbReference type="EMBL" id="QRWZ01000002">
    <property type="protein sequence ID" value="RGT62051.1"/>
    <property type="molecule type" value="Genomic_DNA"/>
</dbReference>
<evidence type="ECO:0000259" key="4">
    <source>
        <dbReference type="PROSITE" id="PS51206"/>
    </source>
</evidence>
<dbReference type="GO" id="GO:0016787">
    <property type="term" value="F:hydrolase activity"/>
    <property type="evidence" value="ECO:0007669"/>
    <property type="project" value="UniProtKB-KW"/>
</dbReference>
<proteinExistence type="predicted"/>
<protein>
    <submittedName>
        <fullName evidence="7">DNA primase</fullName>
    </submittedName>
    <submittedName>
        <fullName evidence="5">Phage/plasmid primase, P4 family</fullName>
    </submittedName>
</protein>
<evidence type="ECO:0000313" key="7">
    <source>
        <dbReference type="EMBL" id="RGT62051.1"/>
    </source>
</evidence>
<evidence type="ECO:0000313" key="8">
    <source>
        <dbReference type="Proteomes" id="UP000284046"/>
    </source>
</evidence>
<organism evidence="7 8">
    <name type="scientific">Streptococcus anginosus</name>
    <dbReference type="NCBI Taxonomy" id="1328"/>
    <lineage>
        <taxon>Bacteria</taxon>
        <taxon>Bacillati</taxon>
        <taxon>Bacillota</taxon>
        <taxon>Bacilli</taxon>
        <taxon>Lactobacillales</taxon>
        <taxon>Streptococcaceae</taxon>
        <taxon>Streptococcus</taxon>
        <taxon>Streptococcus anginosus group</taxon>
    </lineage>
</organism>
<reference evidence="5 9" key="2">
    <citation type="submission" date="2022-10" db="EMBL/GenBank/DDBJ databases">
        <title>Comparative genomic study of S. anginosus.</title>
        <authorList>
            <person name="Prasad A."/>
            <person name="Ene A."/>
            <person name="Jablonska S."/>
            <person name="Du J."/>
            <person name="Wolfe A.J."/>
            <person name="Putonti C."/>
        </authorList>
    </citation>
    <scope>NUCLEOTIDE SEQUENCE [LARGE SCALE GENOMIC DNA]</scope>
    <source>
        <strain evidence="6">UMB6888</strain>
        <strain evidence="5 9">UMB9231</strain>
    </source>
</reference>
<keyword evidence="2" id="KW-0378">Hydrolase</keyword>
<dbReference type="Proteomes" id="UP001526076">
    <property type="component" value="Unassembled WGS sequence"/>
</dbReference>
<gene>
    <name evidence="7" type="ORF">DWX18_02720</name>
    <name evidence="5" type="ORF">OJ597_04640</name>
    <name evidence="6" type="ORF">OJ930_08075</name>
</gene>
<evidence type="ECO:0000313" key="9">
    <source>
        <dbReference type="Proteomes" id="UP001526076"/>
    </source>
</evidence>
<dbReference type="InterPro" id="IPR045455">
    <property type="entry name" value="NrS-1_pol-like_helicase"/>
</dbReference>
<evidence type="ECO:0000256" key="2">
    <source>
        <dbReference type="ARBA" id="ARBA00022801"/>
    </source>
</evidence>
<dbReference type="SUPFAM" id="SSF52540">
    <property type="entry name" value="P-loop containing nucleoside triphosphate hydrolases"/>
    <property type="match status" value="1"/>
</dbReference>
<evidence type="ECO:0000313" key="6">
    <source>
        <dbReference type="EMBL" id="MCW1072965.1"/>
    </source>
</evidence>
<evidence type="ECO:0000256" key="3">
    <source>
        <dbReference type="ARBA" id="ARBA00022840"/>
    </source>
</evidence>
<keyword evidence="3" id="KW-0067">ATP-binding</keyword>
<comment type="caution">
    <text evidence="7">The sequence shown here is derived from an EMBL/GenBank/DDBJ whole genome shotgun (WGS) entry which is preliminary data.</text>
</comment>
<sequence>MQFTLSHSGQTGIQTTTVYPHQVMISDKTTLQKVALFDHVAGLFTNNTRSNANFIKSDVLVMDIDNDHTDNSDEWVTEELLKDIFADYNFALVTSRNHLVQKGDKAARPKFHIYFQINEITDKDTYALLKEELVNRYGIFDTNAKDAARFFFGNPNAQVLWHDSWLTIDEDLLDDMVAQDDEEDFDADFYQPTTGPITEGSRNSTMSVFAAKILKRLGVTKEARDGFDEQALKCVPPLEKAELDTIWGSAVRFYNKTIKNSKDYKSPEEFQRESLKPDDYSDVGEAGVLAREYADKLAYTNATDYLFYDGTHWRENKQLALGAVVHFTDDQLAEANTFLETTEKQLQSSGIDEMTIKAGGKRLENAVETSLQLKYLKAYLAAKEFHKFVMKHRDYKNLMAVYNTAKPMLTVELSELDSDDMLLNTPEATYDLRQGTKGQQEHNPEDYITKMTAVSPSDKGQDLWRETLATFFCNDQELIDYVQEIIGMAAIGKVYQEHMIIAYGGGANGKSTFWNTIARVLGSYSGKLSADALTMSNKRNVSPELAELKGKRLVIASEMAEGMRLNTAVVKQITSTDEIQAEKKYKDPFHFVPSHTLVLYTNHLPKVGANDDGTWRRLVVIPFNAKITGRSDIKNFADYLYDHAAPAIMSWIIEGAEKAIKANFKTSVPSAVSNSVKAYREANDWLGHFLSDCCEVGDQFTEKSGELYSQYRAYCTKNMEYTRSTTDFYSALDQTGFRRKRTNKGNLILGLKLVDDDYDFLD</sequence>
<evidence type="ECO:0000256" key="1">
    <source>
        <dbReference type="ARBA" id="ARBA00022741"/>
    </source>
</evidence>
<dbReference type="RefSeq" id="WP_017646670.1">
    <property type="nucleotide sequence ID" value="NZ_CP118078.1"/>
</dbReference>
<dbReference type="GO" id="GO:0005524">
    <property type="term" value="F:ATP binding"/>
    <property type="evidence" value="ECO:0007669"/>
    <property type="project" value="UniProtKB-KW"/>
</dbReference>
<dbReference type="GeneID" id="66885644"/>
<keyword evidence="1" id="KW-0547">Nucleotide-binding</keyword>
<dbReference type="InterPro" id="IPR014818">
    <property type="entry name" value="Phage/plasmid_primase_P4_C"/>
</dbReference>
<dbReference type="InterPro" id="IPR014015">
    <property type="entry name" value="Helicase_SF3_DNA-vir"/>
</dbReference>
<dbReference type="InterPro" id="IPR014820">
    <property type="entry name" value="PriCT_1"/>
</dbReference>
<dbReference type="InterPro" id="IPR006500">
    <property type="entry name" value="Helicase_put_C_phage/plasmid"/>
</dbReference>
<dbReference type="PROSITE" id="PS51206">
    <property type="entry name" value="SF3_HELICASE_1"/>
    <property type="match status" value="1"/>
</dbReference>
<evidence type="ECO:0000313" key="5">
    <source>
        <dbReference type="EMBL" id="MCW1041756.1"/>
    </source>
</evidence>
<dbReference type="Proteomes" id="UP000284046">
    <property type="component" value="Unassembled WGS sequence"/>
</dbReference>
<dbReference type="InterPro" id="IPR051620">
    <property type="entry name" value="ORF904-like_C"/>
</dbReference>
<dbReference type="Pfam" id="PF19263">
    <property type="entry name" value="DUF5906"/>
    <property type="match status" value="1"/>
</dbReference>
<keyword evidence="9" id="KW-1185">Reference proteome</keyword>
<reference evidence="7 8" key="1">
    <citation type="submission" date="2018-08" db="EMBL/GenBank/DDBJ databases">
        <title>A genome reference for cultivated species of the human gut microbiota.</title>
        <authorList>
            <person name="Zou Y."/>
            <person name="Xue W."/>
            <person name="Luo G."/>
        </authorList>
    </citation>
    <scope>NUCLEOTIDE SEQUENCE [LARGE SCALE GENOMIC DNA]</scope>
    <source>
        <strain evidence="7 8">AF18-38</strain>
    </source>
</reference>
<dbReference type="EMBL" id="JAPAIK010000069">
    <property type="protein sequence ID" value="MCW1072965.1"/>
    <property type="molecule type" value="Genomic_DNA"/>
</dbReference>
<dbReference type="InterPro" id="IPR027417">
    <property type="entry name" value="P-loop_NTPase"/>
</dbReference>
<dbReference type="Proteomes" id="UP001208853">
    <property type="component" value="Unassembled WGS sequence"/>
</dbReference>
<dbReference type="SMART" id="SM00885">
    <property type="entry name" value="D5_N"/>
    <property type="match status" value="1"/>
</dbReference>
<dbReference type="PANTHER" id="PTHR35372">
    <property type="entry name" value="ATP BINDING PROTEIN-RELATED"/>
    <property type="match status" value="1"/>
</dbReference>
<accession>A0A413KNL2</accession>